<keyword evidence="3 6" id="KW-1133">Transmembrane helix</keyword>
<organism evidence="9 10">
    <name type="scientific">Portibacter lacus</name>
    <dbReference type="NCBI Taxonomy" id="1099794"/>
    <lineage>
        <taxon>Bacteria</taxon>
        <taxon>Pseudomonadati</taxon>
        <taxon>Bacteroidota</taxon>
        <taxon>Saprospiria</taxon>
        <taxon>Saprospirales</taxon>
        <taxon>Haliscomenobacteraceae</taxon>
        <taxon>Portibacter</taxon>
    </lineage>
</organism>
<keyword evidence="2 6" id="KW-0812">Transmembrane</keyword>
<feature type="transmembrane region" description="Helical" evidence="6">
    <location>
        <begin position="110"/>
        <end position="132"/>
    </location>
</feature>
<dbReference type="SUPFAM" id="SSF144091">
    <property type="entry name" value="Rhomboid-like"/>
    <property type="match status" value="1"/>
</dbReference>
<evidence type="ECO:0000313" key="9">
    <source>
        <dbReference type="EMBL" id="GLR17914.1"/>
    </source>
</evidence>
<feature type="transmembrane region" description="Helical" evidence="6">
    <location>
        <begin position="138"/>
        <end position="160"/>
    </location>
</feature>
<feature type="transmembrane region" description="Helical" evidence="6">
    <location>
        <begin position="72"/>
        <end position="98"/>
    </location>
</feature>
<dbReference type="InterPro" id="IPR035952">
    <property type="entry name" value="Rhomboid-like_sf"/>
</dbReference>
<dbReference type="PANTHER" id="PTHR43066:SF11">
    <property type="entry name" value="PEPTIDASE S54 RHOMBOID DOMAIN-CONTAINING PROTEIN"/>
    <property type="match status" value="1"/>
</dbReference>
<dbReference type="RefSeq" id="WP_235291592.1">
    <property type="nucleotide sequence ID" value="NZ_BSOH01000014.1"/>
</dbReference>
<keyword evidence="10" id="KW-1185">Reference proteome</keyword>
<dbReference type="Proteomes" id="UP001156666">
    <property type="component" value="Unassembled WGS sequence"/>
</dbReference>
<keyword evidence="4 6" id="KW-0472">Membrane</keyword>
<dbReference type="GO" id="GO:0004252">
    <property type="term" value="F:serine-type endopeptidase activity"/>
    <property type="evidence" value="ECO:0007669"/>
    <property type="project" value="InterPro"/>
</dbReference>
<dbReference type="Pfam" id="PF01694">
    <property type="entry name" value="Rhomboid"/>
    <property type="match status" value="1"/>
</dbReference>
<feature type="domain" description="DUF6576" evidence="8">
    <location>
        <begin position="275"/>
        <end position="307"/>
    </location>
</feature>
<dbReference type="Pfam" id="PF20216">
    <property type="entry name" value="DUF6576"/>
    <property type="match status" value="1"/>
</dbReference>
<evidence type="ECO:0000259" key="8">
    <source>
        <dbReference type="Pfam" id="PF20216"/>
    </source>
</evidence>
<name>A0AA37SQP3_9BACT</name>
<feature type="region of interest" description="Disordered" evidence="5">
    <location>
        <begin position="241"/>
        <end position="273"/>
    </location>
</feature>
<feature type="transmembrane region" description="Helical" evidence="6">
    <location>
        <begin position="172"/>
        <end position="190"/>
    </location>
</feature>
<evidence type="ECO:0000256" key="1">
    <source>
        <dbReference type="ARBA" id="ARBA00004141"/>
    </source>
</evidence>
<feature type="domain" description="Peptidase S54 rhomboid" evidence="7">
    <location>
        <begin position="71"/>
        <end position="210"/>
    </location>
</feature>
<dbReference type="EMBL" id="BSOH01000014">
    <property type="protein sequence ID" value="GLR17914.1"/>
    <property type="molecule type" value="Genomic_DNA"/>
</dbReference>
<reference evidence="9" key="1">
    <citation type="journal article" date="2014" name="Int. J. Syst. Evol. Microbiol.">
        <title>Complete genome sequence of Corynebacterium casei LMG S-19264T (=DSM 44701T), isolated from a smear-ripened cheese.</title>
        <authorList>
            <consortium name="US DOE Joint Genome Institute (JGI-PGF)"/>
            <person name="Walter F."/>
            <person name="Albersmeier A."/>
            <person name="Kalinowski J."/>
            <person name="Ruckert C."/>
        </authorList>
    </citation>
    <scope>NUCLEOTIDE SEQUENCE</scope>
    <source>
        <strain evidence="9">NBRC 108769</strain>
    </source>
</reference>
<evidence type="ECO:0000259" key="7">
    <source>
        <dbReference type="Pfam" id="PF01694"/>
    </source>
</evidence>
<accession>A0AA37SQP3</accession>
<evidence type="ECO:0000256" key="2">
    <source>
        <dbReference type="ARBA" id="ARBA00022692"/>
    </source>
</evidence>
<gene>
    <name evidence="9" type="ORF">GCM10007940_25290</name>
</gene>
<dbReference type="InterPro" id="IPR046483">
    <property type="entry name" value="DUF6576"/>
</dbReference>
<reference evidence="9" key="2">
    <citation type="submission" date="2023-01" db="EMBL/GenBank/DDBJ databases">
        <title>Draft genome sequence of Portibacter lacus strain NBRC 108769.</title>
        <authorList>
            <person name="Sun Q."/>
            <person name="Mori K."/>
        </authorList>
    </citation>
    <scope>NUCLEOTIDE SEQUENCE</scope>
    <source>
        <strain evidence="9">NBRC 108769</strain>
    </source>
</reference>
<comment type="subcellular location">
    <subcellularLocation>
        <location evidence="1">Membrane</location>
        <topology evidence="1">Multi-pass membrane protein</topology>
    </subcellularLocation>
</comment>
<evidence type="ECO:0000256" key="3">
    <source>
        <dbReference type="ARBA" id="ARBA00022989"/>
    </source>
</evidence>
<evidence type="ECO:0000256" key="4">
    <source>
        <dbReference type="ARBA" id="ARBA00023136"/>
    </source>
</evidence>
<evidence type="ECO:0000313" key="10">
    <source>
        <dbReference type="Proteomes" id="UP001156666"/>
    </source>
</evidence>
<dbReference type="AlphaFoldDB" id="A0AA37SQP3"/>
<feature type="transmembrane region" description="Helical" evidence="6">
    <location>
        <begin position="196"/>
        <end position="213"/>
    </location>
</feature>
<comment type="caution">
    <text evidence="9">The sequence shown here is derived from an EMBL/GenBank/DDBJ whole genome shotgun (WGS) entry which is preliminary data.</text>
</comment>
<dbReference type="GO" id="GO:0016020">
    <property type="term" value="C:membrane"/>
    <property type="evidence" value="ECO:0007669"/>
    <property type="project" value="UniProtKB-SubCell"/>
</dbReference>
<dbReference type="PANTHER" id="PTHR43066">
    <property type="entry name" value="RHOMBOID-RELATED PROTEIN"/>
    <property type="match status" value="1"/>
</dbReference>
<dbReference type="GO" id="GO:0006508">
    <property type="term" value="P:proteolysis"/>
    <property type="evidence" value="ECO:0007669"/>
    <property type="project" value="UniProtKB-KW"/>
</dbReference>
<proteinExistence type="predicted"/>
<evidence type="ECO:0000256" key="5">
    <source>
        <dbReference type="SAM" id="MobiDB-lite"/>
    </source>
</evidence>
<sequence length="307" mass="34288">MFDSIFDDLKNYFRSGNMISRIIIINGAVFLALILIKIGLIFTGPEYAAKMAVVTKYISINESMWFNITHPWVFVTHAFTHFGFFHILFNMLMLLWFGRIVGDLLGDKHVLPIYIYGIMAGILFFWISANYISPGTQIAYGASAAVMAIVVAAGFTAPDYEMNLILIGPVRIKYIVLVLLILDLLSVSNMSNTGGHLAHLGGAILGGLYVNGLRSGYDLSTPMNNLINKIVAIFTPSERSAPRRKSPLTVSFKSEGKTRKSGSISDTEEKQYSVSDRLDEILDKIKEKGIQRLTKEEREFLENQSKN</sequence>
<keyword evidence="9" id="KW-0378">Hydrolase</keyword>
<dbReference type="Gene3D" id="1.20.1540.10">
    <property type="entry name" value="Rhomboid-like"/>
    <property type="match status" value="1"/>
</dbReference>
<evidence type="ECO:0000256" key="6">
    <source>
        <dbReference type="SAM" id="Phobius"/>
    </source>
</evidence>
<keyword evidence="9" id="KW-0645">Protease</keyword>
<protein>
    <submittedName>
        <fullName evidence="9">Rhomboid family intramembrane serine protease</fullName>
    </submittedName>
</protein>
<dbReference type="InterPro" id="IPR022764">
    <property type="entry name" value="Peptidase_S54_rhomboid_dom"/>
</dbReference>
<feature type="transmembrane region" description="Helical" evidence="6">
    <location>
        <begin position="21"/>
        <end position="42"/>
    </location>
</feature>